<dbReference type="Pfam" id="PF00561">
    <property type="entry name" value="Abhydrolase_1"/>
    <property type="match status" value="1"/>
</dbReference>
<dbReference type="GO" id="GO:0016787">
    <property type="term" value="F:hydrolase activity"/>
    <property type="evidence" value="ECO:0007669"/>
    <property type="project" value="UniProtKB-KW"/>
</dbReference>
<evidence type="ECO:0000256" key="3">
    <source>
        <dbReference type="SAM" id="SignalP"/>
    </source>
</evidence>
<accession>A0AAN6RDJ3</accession>
<organism evidence="5 6">
    <name type="scientific">Pseudopithomyces chartarum</name>
    <dbReference type="NCBI Taxonomy" id="1892770"/>
    <lineage>
        <taxon>Eukaryota</taxon>
        <taxon>Fungi</taxon>
        <taxon>Dikarya</taxon>
        <taxon>Ascomycota</taxon>
        <taxon>Pezizomycotina</taxon>
        <taxon>Dothideomycetes</taxon>
        <taxon>Pleosporomycetidae</taxon>
        <taxon>Pleosporales</taxon>
        <taxon>Massarineae</taxon>
        <taxon>Didymosphaeriaceae</taxon>
        <taxon>Pseudopithomyces</taxon>
    </lineage>
</organism>
<feature type="chain" id="PRO_5043013797" description="AB hydrolase-1 domain-containing protein" evidence="3">
    <location>
        <begin position="22"/>
        <end position="345"/>
    </location>
</feature>
<dbReference type="PANTHER" id="PTHR43329">
    <property type="entry name" value="EPOXIDE HYDROLASE"/>
    <property type="match status" value="1"/>
</dbReference>
<dbReference type="InterPro" id="IPR000073">
    <property type="entry name" value="AB_hydrolase_1"/>
</dbReference>
<evidence type="ECO:0000256" key="2">
    <source>
        <dbReference type="ARBA" id="ARBA00038334"/>
    </source>
</evidence>
<dbReference type="EMBL" id="WVTA01000021">
    <property type="protein sequence ID" value="KAK3197025.1"/>
    <property type="molecule type" value="Genomic_DNA"/>
</dbReference>
<evidence type="ECO:0000313" key="5">
    <source>
        <dbReference type="EMBL" id="KAK3197025.1"/>
    </source>
</evidence>
<reference evidence="5 6" key="1">
    <citation type="submission" date="2021-02" db="EMBL/GenBank/DDBJ databases">
        <title>Genome assembly of Pseudopithomyces chartarum.</title>
        <authorList>
            <person name="Jauregui R."/>
            <person name="Singh J."/>
            <person name="Voisey C."/>
        </authorList>
    </citation>
    <scope>NUCLEOTIDE SEQUENCE [LARGE SCALE GENOMIC DNA]</scope>
    <source>
        <strain evidence="5 6">AGR01</strain>
    </source>
</reference>
<feature type="domain" description="AB hydrolase-1" evidence="4">
    <location>
        <begin position="51"/>
        <end position="152"/>
    </location>
</feature>
<dbReference type="InterPro" id="IPR029058">
    <property type="entry name" value="AB_hydrolase_fold"/>
</dbReference>
<keyword evidence="1" id="KW-0378">Hydrolase</keyword>
<evidence type="ECO:0000259" key="4">
    <source>
        <dbReference type="Pfam" id="PF00561"/>
    </source>
</evidence>
<sequence length="345" mass="37336">MIGRSIATLAVAACSAIMAAAGPTVKTLGVSGGHTYSYTIAQPKSGRNTYLLLHGFPSSSYDWRHTIKDLTNAGYGVVAPDILGYGASSKPTAVEEYAQEKLGNHVAEILKHEGISSVVGVGHDWGSGLLSTMWYYHSELFTSLAFLATPYSPVGPDPINLAAINNKTTAAFGYPIYGYWNFFNETDAAGLIEKHHDSFTSLLYPTDAAVWKTDVCPIGKLKEWIIADKSSERPSYITKKEQKTHSKILLNGGYTGPLNWYKAAMSGLNRSPTLDTGRQSIKKHVVFISGAKDAVGRPELAQQTADAGRQSGLLPDIETFVVPDAGHWVQVEKSKEVSDILKRLA</sequence>
<keyword evidence="3" id="KW-0732">Signal</keyword>
<proteinExistence type="inferred from homology"/>
<dbReference type="AlphaFoldDB" id="A0AAN6RDJ3"/>
<protein>
    <recommendedName>
        <fullName evidence="4">AB hydrolase-1 domain-containing protein</fullName>
    </recommendedName>
</protein>
<comment type="similarity">
    <text evidence="2">Belongs to the AB hydrolase superfamily. Epoxide hydrolase family.</text>
</comment>
<evidence type="ECO:0000256" key="1">
    <source>
        <dbReference type="ARBA" id="ARBA00022801"/>
    </source>
</evidence>
<dbReference type="Gene3D" id="3.40.50.1820">
    <property type="entry name" value="alpha/beta hydrolase"/>
    <property type="match status" value="1"/>
</dbReference>
<dbReference type="SUPFAM" id="SSF53474">
    <property type="entry name" value="alpha/beta-Hydrolases"/>
    <property type="match status" value="1"/>
</dbReference>
<feature type="signal peptide" evidence="3">
    <location>
        <begin position="1"/>
        <end position="21"/>
    </location>
</feature>
<name>A0AAN6RDJ3_9PLEO</name>
<dbReference type="PRINTS" id="PR00412">
    <property type="entry name" value="EPOXHYDRLASE"/>
</dbReference>
<evidence type="ECO:0000313" key="6">
    <source>
        <dbReference type="Proteomes" id="UP001280581"/>
    </source>
</evidence>
<dbReference type="InterPro" id="IPR000639">
    <property type="entry name" value="Epox_hydrolase-like"/>
</dbReference>
<dbReference type="Proteomes" id="UP001280581">
    <property type="component" value="Unassembled WGS sequence"/>
</dbReference>
<keyword evidence="6" id="KW-1185">Reference proteome</keyword>
<gene>
    <name evidence="5" type="ORF">GRF29_1536g374342</name>
</gene>
<comment type="caution">
    <text evidence="5">The sequence shown here is derived from an EMBL/GenBank/DDBJ whole genome shotgun (WGS) entry which is preliminary data.</text>
</comment>